<keyword evidence="6" id="KW-0472">Membrane</keyword>
<keyword evidence="3" id="KW-0732">Signal</keyword>
<dbReference type="GO" id="GO:0030313">
    <property type="term" value="C:cell envelope"/>
    <property type="evidence" value="ECO:0007669"/>
    <property type="project" value="UniProtKB-SubCell"/>
</dbReference>
<dbReference type="SUPFAM" id="SSF81296">
    <property type="entry name" value="E set domains"/>
    <property type="match status" value="1"/>
</dbReference>
<dbReference type="EMBL" id="JYNL01000015">
    <property type="protein sequence ID" value="KMO80720.1"/>
    <property type="molecule type" value="Genomic_DNA"/>
</dbReference>
<feature type="transmembrane region" description="Helical" evidence="6">
    <location>
        <begin position="189"/>
        <end position="208"/>
    </location>
</feature>
<dbReference type="PATRIC" id="fig|37916.4.peg.1584"/>
<feature type="region of interest" description="Disordered" evidence="5">
    <location>
        <begin position="160"/>
        <end position="187"/>
    </location>
</feature>
<dbReference type="InterPro" id="IPR007348">
    <property type="entry name" value="CopC_dom"/>
</dbReference>
<feature type="transmembrane region" description="Helical" evidence="6">
    <location>
        <begin position="35"/>
        <end position="59"/>
    </location>
</feature>
<dbReference type="Pfam" id="PF04234">
    <property type="entry name" value="CopC"/>
    <property type="match status" value="1"/>
</dbReference>
<evidence type="ECO:0000313" key="9">
    <source>
        <dbReference type="Proteomes" id="UP000036513"/>
    </source>
</evidence>
<feature type="domain" description="CopC" evidence="7">
    <location>
        <begin position="60"/>
        <end position="154"/>
    </location>
</feature>
<organism evidence="8 9">
    <name type="scientific">Mycolicibacterium chlorophenolicum</name>
    <dbReference type="NCBI Taxonomy" id="37916"/>
    <lineage>
        <taxon>Bacteria</taxon>
        <taxon>Bacillati</taxon>
        <taxon>Actinomycetota</taxon>
        <taxon>Actinomycetes</taxon>
        <taxon>Mycobacteriales</taxon>
        <taxon>Mycobacteriaceae</taxon>
        <taxon>Mycolicibacterium</taxon>
    </lineage>
</organism>
<evidence type="ECO:0000313" key="8">
    <source>
        <dbReference type="EMBL" id="KMO80720.1"/>
    </source>
</evidence>
<dbReference type="InterPro" id="IPR014755">
    <property type="entry name" value="Cu-Rt/internalin_Ig-like"/>
</dbReference>
<evidence type="ECO:0000256" key="4">
    <source>
        <dbReference type="ARBA" id="ARBA00023008"/>
    </source>
</evidence>
<dbReference type="GO" id="GO:0005886">
    <property type="term" value="C:plasma membrane"/>
    <property type="evidence" value="ECO:0007669"/>
    <property type="project" value="TreeGrafter"/>
</dbReference>
<dbReference type="PANTHER" id="PTHR34820:SF4">
    <property type="entry name" value="INNER MEMBRANE PROTEIN YEBZ"/>
    <property type="match status" value="1"/>
</dbReference>
<protein>
    <submittedName>
        <fullName evidence="8">Copper resistance protein C</fullName>
    </submittedName>
</protein>
<name>A0A0J6WBW9_9MYCO</name>
<keyword evidence="6" id="KW-0812">Transmembrane</keyword>
<comment type="subcellular location">
    <subcellularLocation>
        <location evidence="1">Cell envelope</location>
    </subcellularLocation>
</comment>
<feature type="compositionally biased region" description="Polar residues" evidence="5">
    <location>
        <begin position="234"/>
        <end position="243"/>
    </location>
</feature>
<keyword evidence="2" id="KW-0479">Metal-binding</keyword>
<keyword evidence="4" id="KW-0186">Copper</keyword>
<dbReference type="GO" id="GO:0005507">
    <property type="term" value="F:copper ion binding"/>
    <property type="evidence" value="ECO:0007669"/>
    <property type="project" value="InterPro"/>
</dbReference>
<dbReference type="GO" id="GO:0046688">
    <property type="term" value="P:response to copper ion"/>
    <property type="evidence" value="ECO:0007669"/>
    <property type="project" value="InterPro"/>
</dbReference>
<evidence type="ECO:0000256" key="3">
    <source>
        <dbReference type="ARBA" id="ARBA00022729"/>
    </source>
</evidence>
<reference evidence="8 9" key="1">
    <citation type="journal article" date="2015" name="Genome Biol. Evol.">
        <title>Characterization of Three Mycobacterium spp. with Potential Use in Bioremediation by Genome Sequencing and Comparative Genomics.</title>
        <authorList>
            <person name="Das S."/>
            <person name="Pettersson B.M."/>
            <person name="Behra P.R."/>
            <person name="Ramesh M."/>
            <person name="Dasgupta S."/>
            <person name="Bhattacharya A."/>
            <person name="Kirsebom L.A."/>
        </authorList>
    </citation>
    <scope>NUCLEOTIDE SEQUENCE [LARGE SCALE GENOMIC DNA]</scope>
    <source>
        <strain evidence="8 9">DSM 43826</strain>
    </source>
</reference>
<dbReference type="PANTHER" id="PTHR34820">
    <property type="entry name" value="INNER MEMBRANE PROTEIN YEBZ"/>
    <property type="match status" value="1"/>
</dbReference>
<accession>A0A0J6WBW9</accession>
<feature type="compositionally biased region" description="Low complexity" evidence="5">
    <location>
        <begin position="161"/>
        <end position="176"/>
    </location>
</feature>
<gene>
    <name evidence="8" type="primary">copC</name>
    <name evidence="8" type="ORF">MCHLDSM_01684</name>
</gene>
<dbReference type="GO" id="GO:0006825">
    <property type="term" value="P:copper ion transport"/>
    <property type="evidence" value="ECO:0007669"/>
    <property type="project" value="InterPro"/>
</dbReference>
<feature type="region of interest" description="Disordered" evidence="5">
    <location>
        <begin position="212"/>
        <end position="243"/>
    </location>
</feature>
<comment type="caution">
    <text evidence="8">The sequence shown here is derived from an EMBL/GenBank/DDBJ whole genome shotgun (WGS) entry which is preliminary data.</text>
</comment>
<keyword evidence="9" id="KW-1185">Reference proteome</keyword>
<dbReference type="InterPro" id="IPR014756">
    <property type="entry name" value="Ig_E-set"/>
</dbReference>
<proteinExistence type="predicted"/>
<dbReference type="SMR" id="A0A0J6WBW9"/>
<dbReference type="Proteomes" id="UP000036513">
    <property type="component" value="Unassembled WGS sequence"/>
</dbReference>
<dbReference type="STRING" id="37916.MCHLDSM_01684"/>
<dbReference type="InterPro" id="IPR032694">
    <property type="entry name" value="CopC/D"/>
</dbReference>
<evidence type="ECO:0000256" key="2">
    <source>
        <dbReference type="ARBA" id="ARBA00022723"/>
    </source>
</evidence>
<dbReference type="GO" id="GO:0042597">
    <property type="term" value="C:periplasmic space"/>
    <property type="evidence" value="ECO:0007669"/>
    <property type="project" value="InterPro"/>
</dbReference>
<sequence>MTGVGVGVARPEHTLRCADPVLARRTRSSRRTVNLATRTVMTTLAALAFWLSGVGVAAAHTSLVGSDPAKDASVTSPLAAVVLNFSEEINPAFADVAVTSADGRNWVSGSASVEGPRLTVAVGPDRLTTGLYTVSYRVVSADGHPVSGAYTFTIASVPEQTSPTTAPARAAPITADPSPPAPAGSDTKASVLTAAGVGLALGGAIAFWQHRRNRRKKAAKHPGSETGPSRGEQDTSPPSGRRD</sequence>
<evidence type="ECO:0000256" key="1">
    <source>
        <dbReference type="ARBA" id="ARBA00004196"/>
    </source>
</evidence>
<dbReference type="Gene3D" id="2.60.40.1220">
    <property type="match status" value="1"/>
</dbReference>
<evidence type="ECO:0000259" key="7">
    <source>
        <dbReference type="Pfam" id="PF04234"/>
    </source>
</evidence>
<evidence type="ECO:0000256" key="5">
    <source>
        <dbReference type="SAM" id="MobiDB-lite"/>
    </source>
</evidence>
<keyword evidence="6" id="KW-1133">Transmembrane helix</keyword>
<evidence type="ECO:0000256" key="6">
    <source>
        <dbReference type="SAM" id="Phobius"/>
    </source>
</evidence>
<dbReference type="AlphaFoldDB" id="A0A0J6WBW9"/>